<dbReference type="Pfam" id="PF01395">
    <property type="entry name" value="PBP_GOBP"/>
    <property type="match status" value="2"/>
</dbReference>
<evidence type="ECO:0000256" key="5">
    <source>
        <dbReference type="ARBA" id="ARBA00023157"/>
    </source>
</evidence>
<dbReference type="InterPro" id="IPR006170">
    <property type="entry name" value="PBP/GOBP"/>
</dbReference>
<evidence type="ECO:0000256" key="4">
    <source>
        <dbReference type="ARBA" id="ARBA00022729"/>
    </source>
</evidence>
<dbReference type="GO" id="GO:0007608">
    <property type="term" value="P:sensory perception of smell"/>
    <property type="evidence" value="ECO:0007669"/>
    <property type="project" value="TreeGrafter"/>
</dbReference>
<keyword evidence="5" id="KW-1015">Disulfide bond</keyword>
<protein>
    <submittedName>
        <fullName evidence="7">Odorant binding protein 18</fullName>
    </submittedName>
</protein>
<evidence type="ECO:0000256" key="1">
    <source>
        <dbReference type="ARBA" id="ARBA00004613"/>
    </source>
</evidence>
<keyword evidence="3" id="KW-0964">Secreted</keyword>
<proteinExistence type="evidence at transcript level"/>
<organism evidence="7">
    <name type="scientific">Liriomyza sativae</name>
    <name type="common">Vegetable leafminer</name>
    <dbReference type="NCBI Taxonomy" id="127406"/>
    <lineage>
        <taxon>Eukaryota</taxon>
        <taxon>Metazoa</taxon>
        <taxon>Ecdysozoa</taxon>
        <taxon>Arthropoda</taxon>
        <taxon>Hexapoda</taxon>
        <taxon>Insecta</taxon>
        <taxon>Pterygota</taxon>
        <taxon>Neoptera</taxon>
        <taxon>Endopterygota</taxon>
        <taxon>Diptera</taxon>
        <taxon>Brachycera</taxon>
        <taxon>Muscomorpha</taxon>
        <taxon>Opomyzoidea</taxon>
        <taxon>Agromyzidae</taxon>
        <taxon>Phytomyzinae</taxon>
        <taxon>Liriomyza</taxon>
    </lineage>
</organism>
<evidence type="ECO:0000256" key="3">
    <source>
        <dbReference type="ARBA" id="ARBA00022525"/>
    </source>
</evidence>
<dbReference type="InterPro" id="IPR036728">
    <property type="entry name" value="PBP_GOBP_sf"/>
</dbReference>
<accession>A0A1P7ZIK6</accession>
<reference evidence="7" key="1">
    <citation type="submission" date="2015-07" db="EMBL/GenBank/DDBJ databases">
        <title>Identification and tissue distribution of odorant binding protein genes in the vegetable leafminer Liriomyza sativae.</title>
        <authorList>
            <person name="Zhang L."/>
            <person name="Lei Z."/>
        </authorList>
    </citation>
    <scope>NUCLEOTIDE SEQUENCE</scope>
</reference>
<dbReference type="SUPFAM" id="SSF47565">
    <property type="entry name" value="Insect pheromone/odorant-binding proteins"/>
    <property type="match status" value="2"/>
</dbReference>
<dbReference type="CDD" id="cd23992">
    <property type="entry name" value="PBP_GOBP"/>
    <property type="match status" value="1"/>
</dbReference>
<gene>
    <name evidence="7" type="primary">OBP18</name>
</gene>
<dbReference type="EMBL" id="KT250736">
    <property type="protein sequence ID" value="ALZ41680.1"/>
    <property type="molecule type" value="mRNA"/>
</dbReference>
<feature type="chain" id="PRO_5013134359" evidence="6">
    <location>
        <begin position="23"/>
        <end position="294"/>
    </location>
</feature>
<name>A0A1P7ZIK6_LIRSA</name>
<evidence type="ECO:0000256" key="2">
    <source>
        <dbReference type="ARBA" id="ARBA00008098"/>
    </source>
</evidence>
<dbReference type="GO" id="GO:0005549">
    <property type="term" value="F:odorant binding"/>
    <property type="evidence" value="ECO:0007669"/>
    <property type="project" value="InterPro"/>
</dbReference>
<dbReference type="AlphaFoldDB" id="A0A1P7ZIK6"/>
<evidence type="ECO:0000256" key="6">
    <source>
        <dbReference type="SAM" id="SignalP"/>
    </source>
</evidence>
<comment type="similarity">
    <text evidence="2">Belongs to the PBP/GOBP family.</text>
</comment>
<dbReference type="SMR" id="A0A1P7ZIK6"/>
<dbReference type="PANTHER" id="PTHR11857:SF46">
    <property type="entry name" value="GENERAL ODORANT-BINDING PROTEIN 99A-RELATED"/>
    <property type="match status" value="1"/>
</dbReference>
<keyword evidence="4 6" id="KW-0732">Signal</keyword>
<dbReference type="PANTHER" id="PTHR11857">
    <property type="entry name" value="ODORANT BINDING PROTEIN-RELATED"/>
    <property type="match status" value="1"/>
</dbReference>
<evidence type="ECO:0000313" key="7">
    <source>
        <dbReference type="EMBL" id="ALZ41680.1"/>
    </source>
</evidence>
<sequence>MCIVLKFVIVILVVFELNVVGAQEVDTKQIFLFPDDVRFAKRRCEEEFARNNTFLLEKWRKHEYPDQRETHCFIKCYLRRLGLVNLLTRGLDNDKLYQLWENIDLETSENCLANLELEFDLNDLCVSYYKKWLRLRQKCEQEVQKLFYELGPNYEYPMKYQLPSKAFEMSAIEFCESLDTMEKNTVAEMTQSVNVESEQFQCKFGCIYKRFHYFDAYDRLDESEIIRSFLEVANISESNLLAIKHCIHQAQMLYTGLERGYCNMAYVLHKCLTNRFGKQFKIVTINRNKLSKQY</sequence>
<dbReference type="Gene3D" id="1.10.238.20">
    <property type="entry name" value="Pheromone/general odorant binding protein domain"/>
    <property type="match status" value="2"/>
</dbReference>
<feature type="signal peptide" evidence="6">
    <location>
        <begin position="1"/>
        <end position="22"/>
    </location>
</feature>
<dbReference type="GO" id="GO:0005615">
    <property type="term" value="C:extracellular space"/>
    <property type="evidence" value="ECO:0007669"/>
    <property type="project" value="TreeGrafter"/>
</dbReference>
<comment type="subcellular location">
    <subcellularLocation>
        <location evidence="1">Secreted</location>
    </subcellularLocation>
</comment>